<proteinExistence type="predicted"/>
<sequence length="423" mass="48298">MDLDEGTTDTHNRNPTGKNQHGPTTPASDSRLQELLRQYHQERITSNERISQLLETEGIKMSAATVKRRRRELDLVGSRVIAKKMPAHVAEKLVVNELNRDPARQMGVKKIMYNVARNSGEHIPKRIVSDVMHKYDPEGFDQRQPTSKRIMRFPKTPLGIHERWSADGHDKLYKIGFPIWGIVDDATGYGLEAWVVPSNRLGYIIGYLFLCCIEKYGGIPPQVTTDHGSETTQLYGIQNALRSIFHPEYPSNELPAHVFLRSVHNISIERSWLQLRLDFGDNAVIAFEKGASDHGYNDQDPLQYELCQWLWSKLLRQELSRAWNARNTLPVRKQKDKPGPSGMSRKVAFTLPNLWNGGNYLLPVDLAVVREIKEAMGGDDILEFTSREFREQAQGIFDVLSVTSLSFSNVWHVFHAMLPKFVD</sequence>
<feature type="region of interest" description="Disordered" evidence="1">
    <location>
        <begin position="1"/>
        <end position="28"/>
    </location>
</feature>
<evidence type="ECO:0000259" key="2">
    <source>
        <dbReference type="Pfam" id="PF24764"/>
    </source>
</evidence>
<evidence type="ECO:0000313" key="3">
    <source>
        <dbReference type="EMBL" id="KIP10695.1"/>
    </source>
</evidence>
<name>A0A0C3SEP5_PHLG1</name>
<organism evidence="3 4">
    <name type="scientific">Phlebiopsis gigantea (strain 11061_1 CR5-6)</name>
    <name type="common">White-rot fungus</name>
    <name type="synonym">Peniophora gigantea</name>
    <dbReference type="NCBI Taxonomy" id="745531"/>
    <lineage>
        <taxon>Eukaryota</taxon>
        <taxon>Fungi</taxon>
        <taxon>Dikarya</taxon>
        <taxon>Basidiomycota</taxon>
        <taxon>Agaricomycotina</taxon>
        <taxon>Agaricomycetes</taxon>
        <taxon>Polyporales</taxon>
        <taxon>Phanerochaetaceae</taxon>
        <taxon>Phlebiopsis</taxon>
    </lineage>
</organism>
<keyword evidence="4" id="KW-1185">Reference proteome</keyword>
<dbReference type="Proteomes" id="UP000053257">
    <property type="component" value="Unassembled WGS sequence"/>
</dbReference>
<feature type="domain" description="Integrase core" evidence="2">
    <location>
        <begin position="164"/>
        <end position="337"/>
    </location>
</feature>
<dbReference type="OrthoDB" id="5392716at2759"/>
<accession>A0A0C3SEP5</accession>
<dbReference type="SUPFAM" id="SSF46785">
    <property type="entry name" value="Winged helix' DNA-binding domain"/>
    <property type="match status" value="1"/>
</dbReference>
<dbReference type="PANTHER" id="PTHR46177">
    <property type="entry name" value="INTEGRASE CATALYTIC DOMAIN-CONTAINING PROTEIN"/>
    <property type="match status" value="1"/>
</dbReference>
<protein>
    <recommendedName>
        <fullName evidence="2">Integrase core domain-containing protein</fullName>
    </recommendedName>
</protein>
<dbReference type="EMBL" id="KN840452">
    <property type="protein sequence ID" value="KIP10695.1"/>
    <property type="molecule type" value="Genomic_DNA"/>
</dbReference>
<reference evidence="3 4" key="1">
    <citation type="journal article" date="2014" name="PLoS Genet.">
        <title>Analysis of the Phlebiopsis gigantea genome, transcriptome and secretome provides insight into its pioneer colonization strategies of wood.</title>
        <authorList>
            <person name="Hori C."/>
            <person name="Ishida T."/>
            <person name="Igarashi K."/>
            <person name="Samejima M."/>
            <person name="Suzuki H."/>
            <person name="Master E."/>
            <person name="Ferreira P."/>
            <person name="Ruiz-Duenas F.J."/>
            <person name="Held B."/>
            <person name="Canessa P."/>
            <person name="Larrondo L.F."/>
            <person name="Schmoll M."/>
            <person name="Druzhinina I.S."/>
            <person name="Kubicek C.P."/>
            <person name="Gaskell J.A."/>
            <person name="Kersten P."/>
            <person name="St John F."/>
            <person name="Glasner J."/>
            <person name="Sabat G."/>
            <person name="Splinter BonDurant S."/>
            <person name="Syed K."/>
            <person name="Yadav J."/>
            <person name="Mgbeahuruike A.C."/>
            <person name="Kovalchuk A."/>
            <person name="Asiegbu F.O."/>
            <person name="Lackner G."/>
            <person name="Hoffmeister D."/>
            <person name="Rencoret J."/>
            <person name="Gutierrez A."/>
            <person name="Sun H."/>
            <person name="Lindquist E."/>
            <person name="Barry K."/>
            <person name="Riley R."/>
            <person name="Grigoriev I.V."/>
            <person name="Henrissat B."/>
            <person name="Kues U."/>
            <person name="Berka R.M."/>
            <person name="Martinez A.T."/>
            <person name="Covert S.F."/>
            <person name="Blanchette R.A."/>
            <person name="Cullen D."/>
        </authorList>
    </citation>
    <scope>NUCLEOTIDE SEQUENCE [LARGE SCALE GENOMIC DNA]</scope>
    <source>
        <strain evidence="3 4">11061_1 CR5-6</strain>
    </source>
</reference>
<dbReference type="InterPro" id="IPR036390">
    <property type="entry name" value="WH_DNA-bd_sf"/>
</dbReference>
<gene>
    <name evidence="3" type="ORF">PHLGIDRAFT_22139</name>
</gene>
<dbReference type="Pfam" id="PF24764">
    <property type="entry name" value="rva_4"/>
    <property type="match status" value="1"/>
</dbReference>
<evidence type="ECO:0000256" key="1">
    <source>
        <dbReference type="SAM" id="MobiDB-lite"/>
    </source>
</evidence>
<dbReference type="AlphaFoldDB" id="A0A0C3SEP5"/>
<dbReference type="InterPro" id="IPR058913">
    <property type="entry name" value="Integrase_dom_put"/>
</dbReference>
<dbReference type="PANTHER" id="PTHR46177:SF1">
    <property type="entry name" value="INTEGRASE CATALYTIC DOMAIN-CONTAINING PROTEIN"/>
    <property type="match status" value="1"/>
</dbReference>
<feature type="compositionally biased region" description="Polar residues" evidence="1">
    <location>
        <begin position="13"/>
        <end position="28"/>
    </location>
</feature>
<dbReference type="STRING" id="745531.A0A0C3SEP5"/>
<dbReference type="HOGENOM" id="CLU_039761_0_1_1"/>
<evidence type="ECO:0000313" key="4">
    <source>
        <dbReference type="Proteomes" id="UP000053257"/>
    </source>
</evidence>